<dbReference type="Pfam" id="PF05383">
    <property type="entry name" value="La"/>
    <property type="match status" value="1"/>
</dbReference>
<dbReference type="GO" id="GO:0003729">
    <property type="term" value="F:mRNA binding"/>
    <property type="evidence" value="ECO:0007669"/>
    <property type="project" value="TreeGrafter"/>
</dbReference>
<dbReference type="GO" id="GO:0010494">
    <property type="term" value="C:cytoplasmic stress granule"/>
    <property type="evidence" value="ECO:0007669"/>
    <property type="project" value="TreeGrafter"/>
</dbReference>
<dbReference type="SMART" id="SM00360">
    <property type="entry name" value="RRM"/>
    <property type="match status" value="1"/>
</dbReference>
<dbReference type="Gene3D" id="3.30.70.330">
    <property type="match status" value="2"/>
</dbReference>
<dbReference type="SUPFAM" id="SSF46785">
    <property type="entry name" value="Winged helix' DNA-binding domain"/>
    <property type="match status" value="1"/>
</dbReference>
<organism evidence="9 10">
    <name type="scientific">Mesorhabditis belari</name>
    <dbReference type="NCBI Taxonomy" id="2138241"/>
    <lineage>
        <taxon>Eukaryota</taxon>
        <taxon>Metazoa</taxon>
        <taxon>Ecdysozoa</taxon>
        <taxon>Nematoda</taxon>
        <taxon>Chromadorea</taxon>
        <taxon>Rhabditida</taxon>
        <taxon>Rhabditina</taxon>
        <taxon>Rhabditomorpha</taxon>
        <taxon>Rhabditoidea</taxon>
        <taxon>Rhabditidae</taxon>
        <taxon>Mesorhabditinae</taxon>
        <taxon>Mesorhabditis</taxon>
    </lineage>
</organism>
<feature type="domain" description="RRM" evidence="6">
    <location>
        <begin position="135"/>
        <end position="228"/>
    </location>
</feature>
<evidence type="ECO:0000256" key="2">
    <source>
        <dbReference type="ARBA" id="ARBA00022884"/>
    </source>
</evidence>
<feature type="compositionally biased region" description="Basic and acidic residues" evidence="5">
    <location>
        <begin position="405"/>
        <end position="419"/>
    </location>
</feature>
<dbReference type="CDD" id="cd12291">
    <property type="entry name" value="RRM1_La"/>
    <property type="match status" value="1"/>
</dbReference>
<keyword evidence="3" id="KW-0539">Nucleus</keyword>
<dbReference type="Pfam" id="PF00076">
    <property type="entry name" value="RRM_1"/>
    <property type="match status" value="1"/>
</dbReference>
<dbReference type="InterPro" id="IPR002344">
    <property type="entry name" value="Lupus_La"/>
</dbReference>
<dbReference type="PROSITE" id="PS50961">
    <property type="entry name" value="HTH_LA"/>
    <property type="match status" value="1"/>
</dbReference>
<dbReference type="InterPro" id="IPR035979">
    <property type="entry name" value="RBD_domain_sf"/>
</dbReference>
<dbReference type="Proteomes" id="UP000887575">
    <property type="component" value="Unassembled WGS sequence"/>
</dbReference>
<dbReference type="PRINTS" id="PR00302">
    <property type="entry name" value="LUPUSLA"/>
</dbReference>
<feature type="region of interest" description="Disordered" evidence="5">
    <location>
        <begin position="218"/>
        <end position="241"/>
    </location>
</feature>
<keyword evidence="9" id="KW-1185">Reference proteome</keyword>
<feature type="compositionally biased region" description="Basic and acidic residues" evidence="5">
    <location>
        <begin position="374"/>
        <end position="392"/>
    </location>
</feature>
<evidence type="ECO:0000313" key="10">
    <source>
        <dbReference type="WBParaSite" id="MBELARI_LOCUS3820"/>
    </source>
</evidence>
<reference evidence="10" key="1">
    <citation type="submission" date="2024-02" db="UniProtKB">
        <authorList>
            <consortium name="WormBaseParasite"/>
        </authorList>
    </citation>
    <scope>IDENTIFICATION</scope>
</reference>
<protein>
    <submittedName>
        <fullName evidence="10">Uncharacterized protein</fullName>
    </submittedName>
</protein>
<dbReference type="PANTHER" id="PTHR22792">
    <property type="entry name" value="LUPUS LA PROTEIN-RELATED"/>
    <property type="match status" value="1"/>
</dbReference>
<evidence type="ECO:0000256" key="1">
    <source>
        <dbReference type="ARBA" id="ARBA00004123"/>
    </source>
</evidence>
<dbReference type="InterPro" id="IPR000504">
    <property type="entry name" value="RRM_dom"/>
</dbReference>
<feature type="compositionally biased region" description="Basic residues" evidence="5">
    <location>
        <begin position="351"/>
        <end position="368"/>
    </location>
</feature>
<dbReference type="CDD" id="cd08028">
    <property type="entry name" value="LARP_3"/>
    <property type="match status" value="1"/>
</dbReference>
<dbReference type="SMART" id="SM00715">
    <property type="entry name" value="LA"/>
    <property type="match status" value="1"/>
</dbReference>
<feature type="domain" description="HTH La-type RNA-binding" evidence="7">
    <location>
        <begin position="31"/>
        <end position="123"/>
    </location>
</feature>
<dbReference type="SUPFAM" id="SSF54928">
    <property type="entry name" value="RNA-binding domain, RBD"/>
    <property type="match status" value="1"/>
</dbReference>
<dbReference type="PROSITE" id="PS51939">
    <property type="entry name" value="XRRM"/>
    <property type="match status" value="1"/>
</dbReference>
<dbReference type="GO" id="GO:0005634">
    <property type="term" value="C:nucleus"/>
    <property type="evidence" value="ECO:0007669"/>
    <property type="project" value="UniProtKB-SubCell"/>
</dbReference>
<dbReference type="PROSITE" id="PS50102">
    <property type="entry name" value="RRM"/>
    <property type="match status" value="1"/>
</dbReference>
<evidence type="ECO:0000256" key="5">
    <source>
        <dbReference type="SAM" id="MobiDB-lite"/>
    </source>
</evidence>
<evidence type="ECO:0000256" key="4">
    <source>
        <dbReference type="PROSITE-ProRule" id="PRU00332"/>
    </source>
</evidence>
<feature type="region of interest" description="Disordered" evidence="5">
    <location>
        <begin position="345"/>
        <end position="419"/>
    </location>
</feature>
<name>A0AAF3FCX9_9BILA</name>
<dbReference type="GO" id="GO:0005829">
    <property type="term" value="C:cytosol"/>
    <property type="evidence" value="ECO:0007669"/>
    <property type="project" value="TreeGrafter"/>
</dbReference>
<evidence type="ECO:0000259" key="6">
    <source>
        <dbReference type="PROSITE" id="PS50102"/>
    </source>
</evidence>
<sequence>MHQLTSFGYSPSFFSQLPALIYQEILGCLFKAKKAEMANKVIEQLEYYFGNINLPRDKFLQEKLKEDDGWVTLETMLKFNRLASITTDTNVIADAVKNANSDIVTINEDGTKIRRNDSNPLPENSLEYWQTIKHRTVYMKGFNQDTSLDSIREWAKKYGHVDNVLMRRTKPDRVFKGSVFITYKTREEAESAQKSEDKFGGDTELFKLMQDDYWAQKNRETKEKRANEKAMKSSKNAKDSKDVKNAPVVSFVKGLILEVSGLPKDIKFAEIKEFLAKYGEVAYAVLDENNPEVAQIRFSGAENNAQKAWDTAVAAAEDGKPKIGENELTAKVLEGDQEAAYWEKFNESRKQRQQQSKRGRGNNRRGGRGGHGGRSSDRKRGHDDDAKDEPAVKGKRTVFADEGEGDMKKERFSPKNVAE</sequence>
<proteinExistence type="predicted"/>
<dbReference type="PANTHER" id="PTHR22792:SF166">
    <property type="entry name" value="LUPUS LA PROTEIN HOMOLOG"/>
    <property type="match status" value="1"/>
</dbReference>
<dbReference type="InterPro" id="IPR012677">
    <property type="entry name" value="Nucleotide-bd_a/b_plait_sf"/>
</dbReference>
<dbReference type="GO" id="GO:1990904">
    <property type="term" value="C:ribonucleoprotein complex"/>
    <property type="evidence" value="ECO:0007669"/>
    <property type="project" value="UniProtKB-UniRule"/>
</dbReference>
<dbReference type="AlphaFoldDB" id="A0AAF3FCX9"/>
<dbReference type="InterPro" id="IPR014886">
    <property type="entry name" value="La_xRRM"/>
</dbReference>
<dbReference type="Gene3D" id="1.10.10.10">
    <property type="entry name" value="Winged helix-like DNA-binding domain superfamily/Winged helix DNA-binding domain"/>
    <property type="match status" value="1"/>
</dbReference>
<comment type="subcellular location">
    <subcellularLocation>
        <location evidence="1">Nucleus</location>
    </subcellularLocation>
</comment>
<dbReference type="InterPro" id="IPR045180">
    <property type="entry name" value="La_dom_prot"/>
</dbReference>
<keyword evidence="2 4" id="KW-0694">RNA-binding</keyword>
<accession>A0AAF3FCX9</accession>
<evidence type="ECO:0000256" key="3">
    <source>
        <dbReference type="ARBA" id="ARBA00023242"/>
    </source>
</evidence>
<dbReference type="WBParaSite" id="MBELARI_LOCUS3820">
    <property type="protein sequence ID" value="MBELARI_LOCUS3820"/>
    <property type="gene ID" value="MBELARI_LOCUS3820"/>
</dbReference>
<evidence type="ECO:0000259" key="8">
    <source>
        <dbReference type="PROSITE" id="PS51939"/>
    </source>
</evidence>
<feature type="domain" description="XRRM" evidence="8">
    <location>
        <begin position="250"/>
        <end position="376"/>
    </location>
</feature>
<dbReference type="GO" id="GO:0008033">
    <property type="term" value="P:tRNA processing"/>
    <property type="evidence" value="ECO:0007669"/>
    <property type="project" value="TreeGrafter"/>
</dbReference>
<dbReference type="InterPro" id="IPR006630">
    <property type="entry name" value="La_HTH"/>
</dbReference>
<evidence type="ECO:0000313" key="9">
    <source>
        <dbReference type="Proteomes" id="UP000887575"/>
    </source>
</evidence>
<dbReference type="Pfam" id="PF08777">
    <property type="entry name" value="RRM_3"/>
    <property type="match status" value="1"/>
</dbReference>
<dbReference type="InterPro" id="IPR036388">
    <property type="entry name" value="WH-like_DNA-bd_sf"/>
</dbReference>
<dbReference type="GO" id="GO:0045727">
    <property type="term" value="P:positive regulation of translation"/>
    <property type="evidence" value="ECO:0007669"/>
    <property type="project" value="TreeGrafter"/>
</dbReference>
<dbReference type="InterPro" id="IPR036390">
    <property type="entry name" value="WH_DNA-bd_sf"/>
</dbReference>
<evidence type="ECO:0000259" key="7">
    <source>
        <dbReference type="PROSITE" id="PS50961"/>
    </source>
</evidence>